<dbReference type="VEuPathDB" id="MicrosporidiaDB:ECANGB1_1144"/>
<dbReference type="Gene3D" id="3.40.50.1820">
    <property type="entry name" value="alpha/beta hydrolase"/>
    <property type="match status" value="1"/>
</dbReference>
<keyword evidence="6" id="KW-0479">Metal-binding</keyword>
<evidence type="ECO:0000256" key="5">
    <source>
        <dbReference type="ARBA" id="ARBA00022692"/>
    </source>
</evidence>
<evidence type="ECO:0000259" key="15">
    <source>
        <dbReference type="Pfam" id="PF01764"/>
    </source>
</evidence>
<reference evidence="16 17" key="1">
    <citation type="journal article" date="2017" name="Environ. Microbiol.">
        <title>Decay of the glycolytic pathway and adaptation to intranuclear parasitism within Enterocytozoonidae microsporidia.</title>
        <authorList>
            <person name="Wiredu Boakye D."/>
            <person name="Jaroenlak P."/>
            <person name="Prachumwat A."/>
            <person name="Williams T.A."/>
            <person name="Bateman K.S."/>
            <person name="Itsathitphaisarn O."/>
            <person name="Sritunyalucksana K."/>
            <person name="Paszkiewicz K.H."/>
            <person name="Moore K.A."/>
            <person name="Stentiford G.D."/>
            <person name="Williams B.A."/>
        </authorList>
    </citation>
    <scope>NUCLEOTIDE SEQUENCE [LARGE SCALE GENOMIC DNA]</scope>
    <source>
        <strain evidence="16 17">GB1</strain>
    </source>
</reference>
<keyword evidence="4" id="KW-0597">Phosphoprotein</keyword>
<protein>
    <recommendedName>
        <fullName evidence="14">sn-1-specific diacylglycerol lipase</fullName>
        <ecNumber evidence="14">3.1.1.116</ecNumber>
    </recommendedName>
</protein>
<dbReference type="EMBL" id="LWDP01000032">
    <property type="protein sequence ID" value="ORD94115.1"/>
    <property type="molecule type" value="Genomic_DNA"/>
</dbReference>
<name>A0A1Y1S7G5_9MICR</name>
<evidence type="ECO:0000256" key="10">
    <source>
        <dbReference type="ARBA" id="ARBA00022989"/>
    </source>
</evidence>
<evidence type="ECO:0000256" key="4">
    <source>
        <dbReference type="ARBA" id="ARBA00022553"/>
    </source>
</evidence>
<comment type="subcellular location">
    <subcellularLocation>
        <location evidence="2">Cell membrane</location>
        <topology evidence="2">Multi-pass membrane protein</topology>
    </subcellularLocation>
</comment>
<comment type="cofactor">
    <cofactor evidence="1">
        <name>Ca(2+)</name>
        <dbReference type="ChEBI" id="CHEBI:29108"/>
    </cofactor>
</comment>
<evidence type="ECO:0000256" key="3">
    <source>
        <dbReference type="ARBA" id="ARBA00022475"/>
    </source>
</evidence>
<evidence type="ECO:0000256" key="2">
    <source>
        <dbReference type="ARBA" id="ARBA00004651"/>
    </source>
</evidence>
<dbReference type="InterPro" id="IPR002921">
    <property type="entry name" value="Fungal_lipase-type"/>
</dbReference>
<accession>A0A1Y1S7G5</accession>
<keyword evidence="5" id="KW-0812">Transmembrane</keyword>
<dbReference type="GO" id="GO:0005886">
    <property type="term" value="C:plasma membrane"/>
    <property type="evidence" value="ECO:0007669"/>
    <property type="project" value="UniProtKB-SubCell"/>
</dbReference>
<evidence type="ECO:0000256" key="7">
    <source>
        <dbReference type="ARBA" id="ARBA00022801"/>
    </source>
</evidence>
<evidence type="ECO:0000256" key="1">
    <source>
        <dbReference type="ARBA" id="ARBA00001913"/>
    </source>
</evidence>
<dbReference type="PANTHER" id="PTHR45792">
    <property type="entry name" value="DIACYLGLYCEROL LIPASE HOMOLOG-RELATED"/>
    <property type="match status" value="1"/>
</dbReference>
<dbReference type="GO" id="GO:0046872">
    <property type="term" value="F:metal ion binding"/>
    <property type="evidence" value="ECO:0007669"/>
    <property type="project" value="UniProtKB-KW"/>
</dbReference>
<dbReference type="AlphaFoldDB" id="A0A1Y1S7G5"/>
<keyword evidence="8" id="KW-0106">Calcium</keyword>
<dbReference type="PANTHER" id="PTHR45792:SF8">
    <property type="entry name" value="DIACYLGLYCEROL LIPASE-ALPHA"/>
    <property type="match status" value="1"/>
</dbReference>
<evidence type="ECO:0000256" key="11">
    <source>
        <dbReference type="ARBA" id="ARBA00023098"/>
    </source>
</evidence>
<evidence type="ECO:0000256" key="14">
    <source>
        <dbReference type="ARBA" id="ARBA00026104"/>
    </source>
</evidence>
<keyword evidence="10" id="KW-1133">Transmembrane helix</keyword>
<dbReference type="Pfam" id="PF01764">
    <property type="entry name" value="Lipase_3"/>
    <property type="match status" value="1"/>
</dbReference>
<comment type="caution">
    <text evidence="16">The sequence shown here is derived from an EMBL/GenBank/DDBJ whole genome shotgun (WGS) entry which is preliminary data.</text>
</comment>
<keyword evidence="11" id="KW-0443">Lipid metabolism</keyword>
<evidence type="ECO:0000256" key="8">
    <source>
        <dbReference type="ARBA" id="ARBA00022837"/>
    </source>
</evidence>
<dbReference type="CDD" id="cd00519">
    <property type="entry name" value="Lipase_3"/>
    <property type="match status" value="1"/>
</dbReference>
<proteinExistence type="predicted"/>
<feature type="domain" description="Fungal lipase-type" evidence="15">
    <location>
        <begin position="342"/>
        <end position="468"/>
    </location>
</feature>
<keyword evidence="9" id="KW-0442">Lipid degradation</keyword>
<evidence type="ECO:0000256" key="6">
    <source>
        <dbReference type="ARBA" id="ARBA00022723"/>
    </source>
</evidence>
<dbReference type="EC" id="3.1.1.116" evidence="14"/>
<keyword evidence="3" id="KW-1003">Cell membrane</keyword>
<gene>
    <name evidence="16" type="ORF">ECANGB1_1144</name>
</gene>
<evidence type="ECO:0000256" key="13">
    <source>
        <dbReference type="ARBA" id="ARBA00024531"/>
    </source>
</evidence>
<dbReference type="SUPFAM" id="SSF53474">
    <property type="entry name" value="alpha/beta-Hydrolases"/>
    <property type="match status" value="1"/>
</dbReference>
<evidence type="ECO:0000256" key="12">
    <source>
        <dbReference type="ARBA" id="ARBA00023136"/>
    </source>
</evidence>
<dbReference type="InterPro" id="IPR029058">
    <property type="entry name" value="AB_hydrolase_fold"/>
</dbReference>
<keyword evidence="7" id="KW-0378">Hydrolase</keyword>
<organism evidence="16 17">
    <name type="scientific">Enterospora canceri</name>
    <dbReference type="NCBI Taxonomy" id="1081671"/>
    <lineage>
        <taxon>Eukaryota</taxon>
        <taxon>Fungi</taxon>
        <taxon>Fungi incertae sedis</taxon>
        <taxon>Microsporidia</taxon>
        <taxon>Enterocytozoonidae</taxon>
        <taxon>Enterospora</taxon>
    </lineage>
</organism>
<comment type="catalytic activity">
    <reaction evidence="13">
        <text>a 1,2-diacyl-sn-glycerol + H2O = a 2-acylglycerol + a fatty acid + H(+)</text>
        <dbReference type="Rhea" id="RHEA:33275"/>
        <dbReference type="ChEBI" id="CHEBI:15377"/>
        <dbReference type="ChEBI" id="CHEBI:15378"/>
        <dbReference type="ChEBI" id="CHEBI:17389"/>
        <dbReference type="ChEBI" id="CHEBI:17815"/>
        <dbReference type="ChEBI" id="CHEBI:28868"/>
        <dbReference type="EC" id="3.1.1.116"/>
    </reaction>
    <physiologicalReaction direction="left-to-right" evidence="13">
        <dbReference type="Rhea" id="RHEA:33276"/>
    </physiologicalReaction>
</comment>
<evidence type="ECO:0000256" key="9">
    <source>
        <dbReference type="ARBA" id="ARBA00022963"/>
    </source>
</evidence>
<evidence type="ECO:0000313" key="17">
    <source>
        <dbReference type="Proteomes" id="UP000192639"/>
    </source>
</evidence>
<evidence type="ECO:0000313" key="16">
    <source>
        <dbReference type="EMBL" id="ORD94115.1"/>
    </source>
</evidence>
<dbReference type="InterPro" id="IPR052214">
    <property type="entry name" value="DAG_Lipase-Related"/>
</dbReference>
<dbReference type="GO" id="GO:0016042">
    <property type="term" value="P:lipid catabolic process"/>
    <property type="evidence" value="ECO:0007669"/>
    <property type="project" value="UniProtKB-KW"/>
</dbReference>
<dbReference type="OrthoDB" id="438440at2759"/>
<keyword evidence="12" id="KW-0472">Membrane</keyword>
<sequence length="561" mass="63478">MAESEILVKLIMGLSDCESEYDADHSLDEVDRAPPPLTNIDDDLLLQIDGKIGGEDFVDKKLVTLKIQQFTLSPIFNRNWCVSEKSPEFAKRVLPNNDTAVLKFVLPEDKAVDAVVVLETHSFFASYEAEFPLFVEGKQKTILKAVNSPNYKADLKYTVEIENRPRQSLKKKAKMAIKAANIQNSMTTKQFVKKYRTSVSSSSSSLSSEELEKEKLGLFTNYRQVRSNVLEFLNETSVVSIYSFITAVKEVSRLYTKVTEVEKQAQPGYQELLKIPAYDTLDFAKYAKAAYFAEPRQNNDAEITHQICNMLNKKPKDLIMTQVSEGNNIGFILVKHNPDTLVLAFKGTSTVTEVAHDLNFTYIEAYFGSFYTHKGFCNYIQLWESKHMETVKRKMHGYSNLVITGHSLGGSVAQLCYTYIKEKVLFQRKSVSCVAFSPAPTVDMNYAQNANCEIVSWVYGDDVVPQSSLGSAAFLKLCVDEFNRGRKNMSLLPHCRKIRENSDKTVCCLYHPGTVYHLIKRENGYWAKTFGLHDLTEIKLFPDSLKDHKLINFLDVSVAAA</sequence>
<keyword evidence="17" id="KW-1185">Reference proteome</keyword>
<dbReference type="GO" id="GO:0016298">
    <property type="term" value="F:lipase activity"/>
    <property type="evidence" value="ECO:0007669"/>
    <property type="project" value="TreeGrafter"/>
</dbReference>
<dbReference type="Proteomes" id="UP000192639">
    <property type="component" value="Unassembled WGS sequence"/>
</dbReference>